<dbReference type="Gene3D" id="3.40.50.300">
    <property type="entry name" value="P-loop containing nucleotide triphosphate hydrolases"/>
    <property type="match status" value="3"/>
</dbReference>
<evidence type="ECO:0000313" key="5">
    <source>
        <dbReference type="EMBL" id="OZM58390.1"/>
    </source>
</evidence>
<evidence type="ECO:0000256" key="3">
    <source>
        <dbReference type="SAM" id="MobiDB-lite"/>
    </source>
</evidence>
<dbReference type="EMBL" id="NPIA01000001">
    <property type="protein sequence ID" value="OZM58390.1"/>
    <property type="molecule type" value="Genomic_DNA"/>
</dbReference>
<accession>A0A263BXJ7</accession>
<feature type="domain" description="ABC transporter" evidence="4">
    <location>
        <begin position="4"/>
        <end position="194"/>
    </location>
</feature>
<reference evidence="6" key="1">
    <citation type="submission" date="2017-08" db="EMBL/GenBank/DDBJ databases">
        <authorList>
            <person name="Huang Z."/>
        </authorList>
    </citation>
    <scope>NUCLEOTIDE SEQUENCE [LARGE SCALE GENOMIC DNA]</scope>
    <source>
        <strain evidence="6">SA5d-4</strain>
    </source>
</reference>
<dbReference type="Pfam" id="PF00005">
    <property type="entry name" value="ABC_tran"/>
    <property type="match status" value="3"/>
</dbReference>
<reference evidence="5 6" key="2">
    <citation type="submission" date="2017-09" db="EMBL/GenBank/DDBJ databases">
        <title>Bacillus patelloidae sp. nov., isolated from the intestinal tract of a marine limpet.</title>
        <authorList>
            <person name="Liu R."/>
            <person name="Dong C."/>
            <person name="Shao Z."/>
        </authorList>
    </citation>
    <scope>NUCLEOTIDE SEQUENCE [LARGE SCALE GENOMIC DNA]</scope>
    <source>
        <strain evidence="5 6">SA5d-4</strain>
    </source>
</reference>
<dbReference type="CDD" id="cd03221">
    <property type="entry name" value="ABCF_EF-3"/>
    <property type="match status" value="2"/>
</dbReference>
<dbReference type="NCBIfam" id="NF000355">
    <property type="entry name" value="ribo_prot_ABC_F"/>
    <property type="match status" value="1"/>
</dbReference>
<keyword evidence="6" id="KW-1185">Reference proteome</keyword>
<protein>
    <submittedName>
        <fullName evidence="5">ABC-F type ribosomal protection protein</fullName>
    </submittedName>
</protein>
<dbReference type="SMART" id="SM00382">
    <property type="entry name" value="AAA"/>
    <property type="match status" value="2"/>
</dbReference>
<keyword evidence="1" id="KW-0547">Nucleotide-binding</keyword>
<dbReference type="PANTHER" id="PTHR42855:SF1">
    <property type="entry name" value="ABC TRANSPORTER DOMAIN-CONTAINING PROTEIN"/>
    <property type="match status" value="1"/>
</dbReference>
<feature type="compositionally biased region" description="Basic residues" evidence="3">
    <location>
        <begin position="235"/>
        <end position="244"/>
    </location>
</feature>
<evidence type="ECO:0000259" key="4">
    <source>
        <dbReference type="PROSITE" id="PS50893"/>
    </source>
</evidence>
<name>A0A263BXJ7_9BACI</name>
<organism evidence="5 6">
    <name type="scientific">Lottiidibacillus patelloidae</name>
    <dbReference type="NCBI Taxonomy" id="2670334"/>
    <lineage>
        <taxon>Bacteria</taxon>
        <taxon>Bacillati</taxon>
        <taxon>Bacillota</taxon>
        <taxon>Bacilli</taxon>
        <taxon>Bacillales</taxon>
        <taxon>Bacillaceae</taxon>
        <taxon>Lottiidibacillus</taxon>
    </lineage>
</organism>
<evidence type="ECO:0000313" key="6">
    <source>
        <dbReference type="Proteomes" id="UP000217083"/>
    </source>
</evidence>
<dbReference type="InterPro" id="IPR003593">
    <property type="entry name" value="AAA+_ATPase"/>
</dbReference>
<dbReference type="InterPro" id="IPR003439">
    <property type="entry name" value="ABC_transporter-like_ATP-bd"/>
</dbReference>
<dbReference type="Pfam" id="PF12848">
    <property type="entry name" value="ABC_tran_Xtn"/>
    <property type="match status" value="1"/>
</dbReference>
<dbReference type="InterPro" id="IPR027417">
    <property type="entry name" value="P-loop_NTPase"/>
</dbReference>
<gene>
    <name evidence="5" type="ORF">CIB95_02130</name>
</gene>
<proteinExistence type="predicted"/>
<dbReference type="AlphaFoldDB" id="A0A263BXJ7"/>
<evidence type="ECO:0000256" key="2">
    <source>
        <dbReference type="ARBA" id="ARBA00022840"/>
    </source>
</evidence>
<dbReference type="Proteomes" id="UP000217083">
    <property type="component" value="Unassembled WGS sequence"/>
</dbReference>
<comment type="caution">
    <text evidence="5">The sequence shown here is derived from an EMBL/GenBank/DDBJ whole genome shotgun (WGS) entry which is preliminary data.</text>
</comment>
<dbReference type="PROSITE" id="PS50893">
    <property type="entry name" value="ABC_TRANSPORTER_2"/>
    <property type="match status" value="2"/>
</dbReference>
<dbReference type="InterPro" id="IPR032781">
    <property type="entry name" value="ABC_tran_Xtn"/>
</dbReference>
<dbReference type="SUPFAM" id="SSF52540">
    <property type="entry name" value="P-loop containing nucleoside triphosphate hydrolases"/>
    <property type="match status" value="2"/>
</dbReference>
<keyword evidence="2" id="KW-0067">ATP-binding</keyword>
<evidence type="ECO:0000256" key="1">
    <source>
        <dbReference type="ARBA" id="ARBA00022741"/>
    </source>
</evidence>
<sequence>MLLLEVNTIEKSYGERLIIKADQLKVYQGERIGIVGKNGEGKSTLLKLLVNELEPDKGTVHLYCPVAYIPQLEMPVANALSSKYKNDWEVPVSQNDSLSGGEETRKKIAAALSSDAKLIIADEPTSHLDTQGVEKFEKEMMHFDGSVLIISHDRELLNRICTSIWEVDGGKIHCFEGNYTDYVEQKQKLKDRQWFEYESYTKEKKRLEQAAHEKSQKSKSLKKAPSRMGNSEARLHKRKTGQKKAKLDKNAKAIQSRIYHLEQKEKPKEEESIIFDMNHFKQIHSKVAITFQQLSAAVGSRMLFSELNGSIKPGSKVAVIGKNGTGKSTLLNMIASGHEGITIAKPVAIGYFHQQLENLSDNKTILENVKETSQYSEAFIRTVLSRLHFKREEVHIKVAMLSGGERVKTALAKIFLGNYNVLLLDEPTNFLDLHTKEALQMVLKEYPGTIIFVSHDRYFVRELASHILVIENNKAVLKDVDYLDKKKKSAATQEREVSLIAIEMELTEIISKLSTISNDDEKQMLEARFRDLINTKKQLSELDSNGNK</sequence>
<dbReference type="GO" id="GO:0016887">
    <property type="term" value="F:ATP hydrolysis activity"/>
    <property type="evidence" value="ECO:0007669"/>
    <property type="project" value="InterPro"/>
</dbReference>
<dbReference type="InterPro" id="IPR051309">
    <property type="entry name" value="ABCF_ATPase"/>
</dbReference>
<dbReference type="GO" id="GO:0005524">
    <property type="term" value="F:ATP binding"/>
    <property type="evidence" value="ECO:0007669"/>
    <property type="project" value="UniProtKB-KW"/>
</dbReference>
<feature type="region of interest" description="Disordered" evidence="3">
    <location>
        <begin position="206"/>
        <end position="247"/>
    </location>
</feature>
<dbReference type="RefSeq" id="WP_094921205.1">
    <property type="nucleotide sequence ID" value="NZ_NPIA01000001.1"/>
</dbReference>
<feature type="compositionally biased region" description="Basic and acidic residues" evidence="3">
    <location>
        <begin position="206"/>
        <end position="216"/>
    </location>
</feature>
<dbReference type="PANTHER" id="PTHR42855">
    <property type="entry name" value="ABC TRANSPORTER ATP-BINDING SUBUNIT"/>
    <property type="match status" value="1"/>
</dbReference>
<feature type="domain" description="ABC transporter" evidence="4">
    <location>
        <begin position="289"/>
        <end position="497"/>
    </location>
</feature>